<dbReference type="Proteomes" id="UP001221757">
    <property type="component" value="Unassembled WGS sequence"/>
</dbReference>
<keyword evidence="1" id="KW-0812">Transmembrane</keyword>
<accession>A0AAD7CUF0</accession>
<reference evidence="2" key="1">
    <citation type="submission" date="2023-03" db="EMBL/GenBank/DDBJ databases">
        <title>Massive genome expansion in bonnet fungi (Mycena s.s.) driven by repeated elements and novel gene families across ecological guilds.</title>
        <authorList>
            <consortium name="Lawrence Berkeley National Laboratory"/>
            <person name="Harder C.B."/>
            <person name="Miyauchi S."/>
            <person name="Viragh M."/>
            <person name="Kuo A."/>
            <person name="Thoen E."/>
            <person name="Andreopoulos B."/>
            <person name="Lu D."/>
            <person name="Skrede I."/>
            <person name="Drula E."/>
            <person name="Henrissat B."/>
            <person name="Morin E."/>
            <person name="Kohler A."/>
            <person name="Barry K."/>
            <person name="LaButti K."/>
            <person name="Morin E."/>
            <person name="Salamov A."/>
            <person name="Lipzen A."/>
            <person name="Mereny Z."/>
            <person name="Hegedus B."/>
            <person name="Baldrian P."/>
            <person name="Stursova M."/>
            <person name="Weitz H."/>
            <person name="Taylor A."/>
            <person name="Grigoriev I.V."/>
            <person name="Nagy L.G."/>
            <person name="Martin F."/>
            <person name="Kauserud H."/>
        </authorList>
    </citation>
    <scope>NUCLEOTIDE SEQUENCE</scope>
    <source>
        <strain evidence="2">CBHHK067</strain>
    </source>
</reference>
<sequence length="436" mass="49321">MELDAIRVNEQNYFNAVQADCAAAGIHIRDIDLDDFIHRPVYFEYERPLTMFDGYFADYVTAVCQRPDRMTVDQCFIRDTNWGGCPNPDVAGILVRVSAYMANLLLGIVLMYSPKEASAAVWTQLLTIYSLLVSGIIAIGNGDMLRSHAQITVFLVMSPLSSTLFVYAVLGCCGRPHRLDSILSKHLDHLLNRLLVIGFAVISLALVIFAAMAKPHYFSPDPCRFQLDGMLEAKEILLNLLFIPYVAIAALVVLMVSDPNAALGFLVLMLPFIMLVLSFVYTVVKQNHLLAEQYKVQNNEWKFWVMWQVLEVQYPFVHFCGVFLVPMLYWILVIEARLSDTADNIFALSFGQVLAIFVVLPPLLQAIQMTPMAWAWFRNLPFICFVCRRSQSVAPVKGYSVEDGNLEKDSSVADSFMDSFPEYDQGKERVSLWYNP</sequence>
<feature type="transmembrane region" description="Helical" evidence="1">
    <location>
        <begin position="151"/>
        <end position="170"/>
    </location>
</feature>
<feature type="transmembrane region" description="Helical" evidence="1">
    <location>
        <begin position="190"/>
        <end position="212"/>
    </location>
</feature>
<keyword evidence="1" id="KW-0472">Membrane</keyword>
<feature type="transmembrane region" description="Helical" evidence="1">
    <location>
        <begin position="345"/>
        <end position="364"/>
    </location>
</feature>
<keyword evidence="3" id="KW-1185">Reference proteome</keyword>
<organism evidence="2 3">
    <name type="scientific">Mycena rosella</name>
    <name type="common">Pink bonnet</name>
    <name type="synonym">Agaricus rosellus</name>
    <dbReference type="NCBI Taxonomy" id="1033263"/>
    <lineage>
        <taxon>Eukaryota</taxon>
        <taxon>Fungi</taxon>
        <taxon>Dikarya</taxon>
        <taxon>Basidiomycota</taxon>
        <taxon>Agaricomycotina</taxon>
        <taxon>Agaricomycetes</taxon>
        <taxon>Agaricomycetidae</taxon>
        <taxon>Agaricales</taxon>
        <taxon>Marasmiineae</taxon>
        <taxon>Mycenaceae</taxon>
        <taxon>Mycena</taxon>
    </lineage>
</organism>
<feature type="transmembrane region" description="Helical" evidence="1">
    <location>
        <begin position="90"/>
        <end position="112"/>
    </location>
</feature>
<feature type="transmembrane region" description="Helical" evidence="1">
    <location>
        <begin position="263"/>
        <end position="284"/>
    </location>
</feature>
<evidence type="ECO:0000256" key="1">
    <source>
        <dbReference type="SAM" id="Phobius"/>
    </source>
</evidence>
<feature type="transmembrane region" description="Helical" evidence="1">
    <location>
        <begin position="236"/>
        <end position="256"/>
    </location>
</feature>
<comment type="caution">
    <text evidence="2">The sequence shown here is derived from an EMBL/GenBank/DDBJ whole genome shotgun (WGS) entry which is preliminary data.</text>
</comment>
<dbReference type="EMBL" id="JARKIE010000230">
    <property type="protein sequence ID" value="KAJ7663607.1"/>
    <property type="molecule type" value="Genomic_DNA"/>
</dbReference>
<keyword evidence="1" id="KW-1133">Transmembrane helix</keyword>
<evidence type="ECO:0000313" key="3">
    <source>
        <dbReference type="Proteomes" id="UP001221757"/>
    </source>
</evidence>
<feature type="transmembrane region" description="Helical" evidence="1">
    <location>
        <begin position="312"/>
        <end position="333"/>
    </location>
</feature>
<evidence type="ECO:0000313" key="2">
    <source>
        <dbReference type="EMBL" id="KAJ7663607.1"/>
    </source>
</evidence>
<feature type="transmembrane region" description="Helical" evidence="1">
    <location>
        <begin position="119"/>
        <end position="139"/>
    </location>
</feature>
<proteinExistence type="predicted"/>
<name>A0AAD7CUF0_MYCRO</name>
<dbReference type="AlphaFoldDB" id="A0AAD7CUF0"/>
<gene>
    <name evidence="2" type="ORF">B0H17DRAFT_308319</name>
</gene>
<protein>
    <submittedName>
        <fullName evidence="2">Uncharacterized protein</fullName>
    </submittedName>
</protein>